<feature type="domain" description="PTS EIIA type-2" evidence="7">
    <location>
        <begin position="1"/>
        <end position="145"/>
    </location>
</feature>
<evidence type="ECO:0000259" key="7">
    <source>
        <dbReference type="PROSITE" id="PS51094"/>
    </source>
</evidence>
<evidence type="ECO:0000313" key="9">
    <source>
        <dbReference type="Proteomes" id="UP000373449"/>
    </source>
</evidence>
<dbReference type="Proteomes" id="UP000373449">
    <property type="component" value="Unassembled WGS sequence"/>
</dbReference>
<evidence type="ECO:0000256" key="4">
    <source>
        <dbReference type="ARBA" id="ARBA00022679"/>
    </source>
</evidence>
<keyword evidence="6" id="KW-0418">Kinase</keyword>
<evidence type="ECO:0000256" key="1">
    <source>
        <dbReference type="ARBA" id="ARBA00004496"/>
    </source>
</evidence>
<dbReference type="PANTHER" id="PTHR36203">
    <property type="entry name" value="ASCORBATE-SPECIFIC PTS SYSTEM EIIA COMPONENT"/>
    <property type="match status" value="1"/>
</dbReference>
<keyword evidence="3" id="KW-0963">Cytoplasm</keyword>
<dbReference type="InterPro" id="IPR016152">
    <property type="entry name" value="PTrfase/Anion_transptr"/>
</dbReference>
<evidence type="ECO:0000256" key="5">
    <source>
        <dbReference type="ARBA" id="ARBA00022683"/>
    </source>
</evidence>
<evidence type="ECO:0000256" key="2">
    <source>
        <dbReference type="ARBA" id="ARBA00022448"/>
    </source>
</evidence>
<dbReference type="InterPro" id="IPR051351">
    <property type="entry name" value="Ascorbate-PTS_EIIA_comp"/>
</dbReference>
<dbReference type="Pfam" id="PF00359">
    <property type="entry name" value="PTS_EIIA_2"/>
    <property type="match status" value="1"/>
</dbReference>
<dbReference type="InterPro" id="IPR002178">
    <property type="entry name" value="PTS_EIIA_type-2_dom"/>
</dbReference>
<evidence type="ECO:0000313" key="8">
    <source>
        <dbReference type="EMBL" id="VFS49750.1"/>
    </source>
</evidence>
<organism evidence="8 9">
    <name type="scientific">Budvicia aquatica</name>
    <dbReference type="NCBI Taxonomy" id="82979"/>
    <lineage>
        <taxon>Bacteria</taxon>
        <taxon>Pseudomonadati</taxon>
        <taxon>Pseudomonadota</taxon>
        <taxon>Gammaproteobacteria</taxon>
        <taxon>Enterobacterales</taxon>
        <taxon>Budviciaceae</taxon>
        <taxon>Budvicia</taxon>
    </lineage>
</organism>
<proteinExistence type="predicted"/>
<accession>A0A484ZMX5</accession>
<dbReference type="EC" id="2.7.1.-" evidence="8"/>
<dbReference type="PROSITE" id="PS00372">
    <property type="entry name" value="PTS_EIIA_TYPE_2_HIS"/>
    <property type="match status" value="1"/>
</dbReference>
<dbReference type="PANTHER" id="PTHR36203:SF3">
    <property type="entry name" value="PHOSPHOTRANSFERASE IIA COMPONENT SGCA-RELATED"/>
    <property type="match status" value="1"/>
</dbReference>
<dbReference type="CDD" id="cd00211">
    <property type="entry name" value="PTS_IIA_fru"/>
    <property type="match status" value="1"/>
</dbReference>
<dbReference type="PROSITE" id="PS51094">
    <property type="entry name" value="PTS_EIIA_TYPE_2"/>
    <property type="match status" value="1"/>
</dbReference>
<dbReference type="GO" id="GO:0009401">
    <property type="term" value="P:phosphoenolpyruvate-dependent sugar phosphotransferase system"/>
    <property type="evidence" value="ECO:0007669"/>
    <property type="project" value="UniProtKB-KW"/>
</dbReference>
<keyword evidence="4 8" id="KW-0808">Transferase</keyword>
<gene>
    <name evidence="8" type="primary">ulaC_1</name>
    <name evidence="8" type="ORF">NCTC12282_04160</name>
</gene>
<dbReference type="GO" id="GO:0005737">
    <property type="term" value="C:cytoplasm"/>
    <property type="evidence" value="ECO:0007669"/>
    <property type="project" value="UniProtKB-SubCell"/>
</dbReference>
<sequence>MLIEDHRAAQALRQADGWRDAVTLAALPLIALGHVQPDYVQGIIDNTEEYGPYYIIAPGVALPHARPEQGALSNGVAFTTLSKPVEFGHDEGDPVWLLICISATDAEQHIYTIQRLANLLQQDEFIQRLKQATTDSELYDLLSAVSTDA</sequence>
<evidence type="ECO:0000256" key="6">
    <source>
        <dbReference type="ARBA" id="ARBA00022777"/>
    </source>
</evidence>
<dbReference type="EMBL" id="CAADJA010000002">
    <property type="protein sequence ID" value="VFS49750.1"/>
    <property type="molecule type" value="Genomic_DNA"/>
</dbReference>
<dbReference type="Gene3D" id="3.40.930.10">
    <property type="entry name" value="Mannitol-specific EII, Chain A"/>
    <property type="match status" value="1"/>
</dbReference>
<keyword evidence="5" id="KW-0598">Phosphotransferase system</keyword>
<protein>
    <submittedName>
        <fullName evidence="8">Ascorbate-specific phosphotransferase enzyme IIA component</fullName>
        <ecNumber evidence="8">2.7.1.-</ecNumber>
    </submittedName>
</protein>
<comment type="subcellular location">
    <subcellularLocation>
        <location evidence="1">Cytoplasm</location>
    </subcellularLocation>
</comment>
<reference evidence="8 9" key="1">
    <citation type="submission" date="2019-03" db="EMBL/GenBank/DDBJ databases">
        <authorList>
            <consortium name="Pathogen Informatics"/>
        </authorList>
    </citation>
    <scope>NUCLEOTIDE SEQUENCE [LARGE SCALE GENOMIC DNA]</scope>
    <source>
        <strain evidence="8 9">NCTC12282</strain>
    </source>
</reference>
<dbReference type="GO" id="GO:0016301">
    <property type="term" value="F:kinase activity"/>
    <property type="evidence" value="ECO:0007669"/>
    <property type="project" value="UniProtKB-KW"/>
</dbReference>
<dbReference type="SUPFAM" id="SSF55804">
    <property type="entry name" value="Phoshotransferase/anion transport protein"/>
    <property type="match status" value="1"/>
</dbReference>
<evidence type="ECO:0000256" key="3">
    <source>
        <dbReference type="ARBA" id="ARBA00022490"/>
    </source>
</evidence>
<keyword evidence="2" id="KW-0813">Transport</keyword>
<dbReference type="AlphaFoldDB" id="A0A484ZMX5"/>
<name>A0A484ZMX5_9GAMM</name>